<organism evidence="4 6">
    <name type="scientific">Perkinsus olseni</name>
    <name type="common">Perkinsus atlanticus</name>
    <dbReference type="NCBI Taxonomy" id="32597"/>
    <lineage>
        <taxon>Eukaryota</taxon>
        <taxon>Sar</taxon>
        <taxon>Alveolata</taxon>
        <taxon>Perkinsozoa</taxon>
        <taxon>Perkinsea</taxon>
        <taxon>Perkinsida</taxon>
        <taxon>Perkinsidae</taxon>
        <taxon>Perkinsus</taxon>
    </lineage>
</organism>
<evidence type="ECO:0000256" key="2">
    <source>
        <dbReference type="SAM" id="SignalP"/>
    </source>
</evidence>
<proteinExistence type="predicted"/>
<name>A0A7J6QT43_PEROL</name>
<keyword evidence="2" id="KW-0732">Signal</keyword>
<dbReference type="Proteomes" id="UP000574390">
    <property type="component" value="Unassembled WGS sequence"/>
</dbReference>
<evidence type="ECO:0000313" key="4">
    <source>
        <dbReference type="EMBL" id="KAF4711232.1"/>
    </source>
</evidence>
<evidence type="ECO:0000256" key="1">
    <source>
        <dbReference type="SAM" id="MobiDB-lite"/>
    </source>
</evidence>
<feature type="compositionally biased region" description="Acidic residues" evidence="1">
    <location>
        <begin position="195"/>
        <end position="212"/>
    </location>
</feature>
<dbReference type="EMBL" id="JABANM010027483">
    <property type="protein sequence ID" value="KAF4711232.1"/>
    <property type="molecule type" value="Genomic_DNA"/>
</dbReference>
<dbReference type="AlphaFoldDB" id="A0A7J6QT43"/>
<protein>
    <submittedName>
        <fullName evidence="4">Uncharacterized protein</fullName>
    </submittedName>
</protein>
<feature type="chain" id="PRO_5036400688" evidence="2">
    <location>
        <begin position="25"/>
        <end position="218"/>
    </location>
</feature>
<dbReference type="Proteomes" id="UP000541610">
    <property type="component" value="Unassembled WGS sequence"/>
</dbReference>
<gene>
    <name evidence="3" type="ORF">FOZ60_002394</name>
    <name evidence="4" type="ORF">FOZ62_016837</name>
</gene>
<feature type="region of interest" description="Disordered" evidence="1">
    <location>
        <begin position="171"/>
        <end position="212"/>
    </location>
</feature>
<evidence type="ECO:0000313" key="3">
    <source>
        <dbReference type="EMBL" id="KAF4688804.1"/>
    </source>
</evidence>
<accession>A0A7J6QT43</accession>
<reference evidence="5 6" key="1">
    <citation type="submission" date="2020-04" db="EMBL/GenBank/DDBJ databases">
        <title>Perkinsus olseni comparative genomics.</title>
        <authorList>
            <person name="Bogema D.R."/>
        </authorList>
    </citation>
    <scope>NUCLEOTIDE SEQUENCE [LARGE SCALE GENOMIC DNA]</scope>
    <source>
        <strain evidence="3">00978-12</strain>
        <strain evidence="4">ATCC PRA-205</strain>
    </source>
</reference>
<evidence type="ECO:0000313" key="6">
    <source>
        <dbReference type="Proteomes" id="UP000574390"/>
    </source>
</evidence>
<sequence>MLMPAPSVLSIIKLALLSATAVWSLISAGPTFQQHFTNSYIASASVEFKDEVFRSGSDARFSLVTGEKAINPNVTCESSWMRTQTVVGDEKTKTGHLKQRFVQRPGDNVAFERFKQCVWKATGMPGPFSAVKIDAGDGYVQIQFGAKRHRRDKLVAGFVLRIPLSIDYRVDDDGSLTPGGGGQSTGVESRLAPELSEDASEEPPACDEDEEGISCVIL</sequence>
<evidence type="ECO:0000313" key="5">
    <source>
        <dbReference type="Proteomes" id="UP000541610"/>
    </source>
</evidence>
<comment type="caution">
    <text evidence="4">The sequence shown here is derived from an EMBL/GenBank/DDBJ whole genome shotgun (WGS) entry which is preliminary data.</text>
</comment>
<dbReference type="EMBL" id="JABANP010000141">
    <property type="protein sequence ID" value="KAF4688804.1"/>
    <property type="molecule type" value="Genomic_DNA"/>
</dbReference>
<feature type="signal peptide" evidence="2">
    <location>
        <begin position="1"/>
        <end position="24"/>
    </location>
</feature>